<comment type="caution">
    <text evidence="2">The sequence shown here is derived from an EMBL/GenBank/DDBJ whole genome shotgun (WGS) entry which is preliminary data.</text>
</comment>
<dbReference type="InterPro" id="IPR000210">
    <property type="entry name" value="BTB/POZ_dom"/>
</dbReference>
<evidence type="ECO:0000313" key="2">
    <source>
        <dbReference type="EMBL" id="KAK5696697.1"/>
    </source>
</evidence>
<dbReference type="Gene3D" id="3.30.710.10">
    <property type="entry name" value="Potassium Channel Kv1.1, Chain A"/>
    <property type="match status" value="1"/>
</dbReference>
<sequence length="220" mass="25066">MAQPSTPDKWPSTDMFGDTIKVEIGIQEKSFTLHRGVVGYYSGYFEAAMKHTFKEGQEGVIKLPTENVVVFEHFVRWLYTRKLPESLVMGEAFPWLCDLWLFADRRQCPLLANQALDAVRDETVRAWQLPTSQLPSVYENTAEGAGLRRFFIFLISHIGGSGNLEEDFRLNWPGEALWDLAKCLWKLKEDKASIMSKADLANLSTCAYHTHETGVDCLKK</sequence>
<dbReference type="SUPFAM" id="SSF54695">
    <property type="entry name" value="POZ domain"/>
    <property type="match status" value="1"/>
</dbReference>
<dbReference type="PROSITE" id="PS50097">
    <property type="entry name" value="BTB"/>
    <property type="match status" value="1"/>
</dbReference>
<gene>
    <name evidence="2" type="ORF">LTR97_008001</name>
</gene>
<dbReference type="Pfam" id="PF00651">
    <property type="entry name" value="BTB"/>
    <property type="match status" value="1"/>
</dbReference>
<dbReference type="EMBL" id="JAVRQU010000012">
    <property type="protein sequence ID" value="KAK5696697.1"/>
    <property type="molecule type" value="Genomic_DNA"/>
</dbReference>
<name>A0AAN7W5U4_9PEZI</name>
<dbReference type="CDD" id="cd18186">
    <property type="entry name" value="BTB_POZ_ZBTB_KLHL-like"/>
    <property type="match status" value="1"/>
</dbReference>
<evidence type="ECO:0000259" key="1">
    <source>
        <dbReference type="PROSITE" id="PS50097"/>
    </source>
</evidence>
<accession>A0AAN7W5U4</accession>
<dbReference type="Proteomes" id="UP001310594">
    <property type="component" value="Unassembled WGS sequence"/>
</dbReference>
<proteinExistence type="predicted"/>
<dbReference type="PANTHER" id="PTHR47843:SF2">
    <property type="entry name" value="BTB DOMAIN-CONTAINING PROTEIN"/>
    <property type="match status" value="1"/>
</dbReference>
<dbReference type="AlphaFoldDB" id="A0AAN7W5U4"/>
<organism evidence="2 3">
    <name type="scientific">Elasticomyces elasticus</name>
    <dbReference type="NCBI Taxonomy" id="574655"/>
    <lineage>
        <taxon>Eukaryota</taxon>
        <taxon>Fungi</taxon>
        <taxon>Dikarya</taxon>
        <taxon>Ascomycota</taxon>
        <taxon>Pezizomycotina</taxon>
        <taxon>Dothideomycetes</taxon>
        <taxon>Dothideomycetidae</taxon>
        <taxon>Mycosphaerellales</taxon>
        <taxon>Teratosphaeriaceae</taxon>
        <taxon>Elasticomyces</taxon>
    </lineage>
</organism>
<evidence type="ECO:0000313" key="3">
    <source>
        <dbReference type="Proteomes" id="UP001310594"/>
    </source>
</evidence>
<dbReference type="PANTHER" id="PTHR47843">
    <property type="entry name" value="BTB DOMAIN-CONTAINING PROTEIN-RELATED"/>
    <property type="match status" value="1"/>
</dbReference>
<reference evidence="2" key="1">
    <citation type="submission" date="2023-08" db="EMBL/GenBank/DDBJ databases">
        <title>Black Yeasts Isolated from many extreme environments.</title>
        <authorList>
            <person name="Coleine C."/>
            <person name="Stajich J.E."/>
            <person name="Selbmann L."/>
        </authorList>
    </citation>
    <scope>NUCLEOTIDE SEQUENCE</scope>
    <source>
        <strain evidence="2">CCFEE 5810</strain>
    </source>
</reference>
<dbReference type="InterPro" id="IPR011333">
    <property type="entry name" value="SKP1/BTB/POZ_sf"/>
</dbReference>
<feature type="domain" description="BTB" evidence="1">
    <location>
        <begin position="20"/>
        <end position="87"/>
    </location>
</feature>
<protein>
    <recommendedName>
        <fullName evidence="1">BTB domain-containing protein</fullName>
    </recommendedName>
</protein>